<dbReference type="GO" id="GO:0004869">
    <property type="term" value="F:cysteine-type endopeptidase inhibitor activity"/>
    <property type="evidence" value="ECO:0007669"/>
    <property type="project" value="UniProtKB-KW"/>
</dbReference>
<proteinExistence type="inferred from homology"/>
<accession>A0A8T2TZ90</accession>
<evidence type="ECO:0000256" key="2">
    <source>
        <dbReference type="ARBA" id="ARBA00022704"/>
    </source>
</evidence>
<dbReference type="CDD" id="cd00042">
    <property type="entry name" value="CY"/>
    <property type="match status" value="1"/>
</dbReference>
<organism evidence="5 6">
    <name type="scientific">Ceratopteris richardii</name>
    <name type="common">Triangle waterfern</name>
    <dbReference type="NCBI Taxonomy" id="49495"/>
    <lineage>
        <taxon>Eukaryota</taxon>
        <taxon>Viridiplantae</taxon>
        <taxon>Streptophyta</taxon>
        <taxon>Embryophyta</taxon>
        <taxon>Tracheophyta</taxon>
        <taxon>Polypodiopsida</taxon>
        <taxon>Polypodiidae</taxon>
        <taxon>Polypodiales</taxon>
        <taxon>Pteridineae</taxon>
        <taxon>Pteridaceae</taxon>
        <taxon>Parkerioideae</taxon>
        <taxon>Ceratopteris</taxon>
    </lineage>
</organism>
<dbReference type="InterPro" id="IPR018073">
    <property type="entry name" value="Prot_inh_cystat_CS"/>
</dbReference>
<protein>
    <recommendedName>
        <fullName evidence="3">Cysteine proteinase inhibitor</fullName>
    </recommendedName>
</protein>
<keyword evidence="2 3" id="KW-0789">Thiol protease inhibitor</keyword>
<evidence type="ECO:0000256" key="3">
    <source>
        <dbReference type="RuleBase" id="RU362130"/>
    </source>
</evidence>
<keyword evidence="3" id="KW-0732">Signal</keyword>
<dbReference type="Pfam" id="PF16845">
    <property type="entry name" value="SQAPI"/>
    <property type="match status" value="1"/>
</dbReference>
<keyword evidence="6" id="KW-1185">Reference proteome</keyword>
<dbReference type="Proteomes" id="UP000825935">
    <property type="component" value="Chromosome 10"/>
</dbReference>
<dbReference type="AlphaFoldDB" id="A0A8T2TZ90"/>
<dbReference type="EMBL" id="CM035415">
    <property type="protein sequence ID" value="KAH7427590.1"/>
    <property type="molecule type" value="Genomic_DNA"/>
</dbReference>
<dbReference type="PANTHER" id="PTHR11413">
    <property type="entry name" value="CYSTATIN FAMILY MEMBER"/>
    <property type="match status" value="1"/>
</dbReference>
<evidence type="ECO:0000256" key="1">
    <source>
        <dbReference type="ARBA" id="ARBA00022690"/>
    </source>
</evidence>
<dbReference type="Gene3D" id="3.10.450.10">
    <property type="match status" value="1"/>
</dbReference>
<feature type="signal peptide" evidence="3">
    <location>
        <begin position="1"/>
        <end position="25"/>
    </location>
</feature>
<keyword evidence="1 3" id="KW-0646">Protease inhibitor</keyword>
<dbReference type="PROSITE" id="PS00287">
    <property type="entry name" value="CYSTATIN"/>
    <property type="match status" value="1"/>
</dbReference>
<dbReference type="InterPro" id="IPR027214">
    <property type="entry name" value="Cystatin"/>
</dbReference>
<gene>
    <name evidence="5" type="ORF">KP509_10G050700</name>
</gene>
<feature type="chain" id="PRO_5035967692" description="Cysteine proteinase inhibitor" evidence="3">
    <location>
        <begin position="26"/>
        <end position="124"/>
    </location>
</feature>
<dbReference type="InterPro" id="IPR046350">
    <property type="entry name" value="Cystatin_sf"/>
</dbReference>
<evidence type="ECO:0000259" key="4">
    <source>
        <dbReference type="SMART" id="SM00043"/>
    </source>
</evidence>
<dbReference type="OrthoDB" id="2016588at2759"/>
<dbReference type="PANTHER" id="PTHR11413:SF103">
    <property type="entry name" value="CYSTEINE PROTEINASE INHIBITOR 12"/>
    <property type="match status" value="1"/>
</dbReference>
<comment type="caution">
    <text evidence="5">The sequence shown here is derived from an EMBL/GenBank/DDBJ whole genome shotgun (WGS) entry which is preliminary data.</text>
</comment>
<sequence length="124" mass="14061">MIFTPMKISFLLLLLALSLATVATAIPGGREKIPNAQDDPEIHRLAVFAVNKYNSQKGLKLKLAEVVSGEQQVVAGMMYYLVIKVSSKGHITEYYEAQIWVQAWRDFESLESFKKITKPNKPRY</sequence>
<feature type="domain" description="Cystatin" evidence="4">
    <location>
        <begin position="25"/>
        <end position="116"/>
    </location>
</feature>
<comment type="similarity">
    <text evidence="3">Belongs to the cystatin family. Phytocystatin subfamily.</text>
</comment>
<dbReference type="OMA" id="HRGIHKM"/>
<evidence type="ECO:0000313" key="5">
    <source>
        <dbReference type="EMBL" id="KAH7427590.1"/>
    </source>
</evidence>
<name>A0A8T2TZ90_CERRI</name>
<evidence type="ECO:0000313" key="6">
    <source>
        <dbReference type="Proteomes" id="UP000825935"/>
    </source>
</evidence>
<reference evidence="5" key="1">
    <citation type="submission" date="2021-08" db="EMBL/GenBank/DDBJ databases">
        <title>WGS assembly of Ceratopteris richardii.</title>
        <authorList>
            <person name="Marchant D.B."/>
            <person name="Chen G."/>
            <person name="Jenkins J."/>
            <person name="Shu S."/>
            <person name="Leebens-Mack J."/>
            <person name="Grimwood J."/>
            <person name="Schmutz J."/>
            <person name="Soltis P."/>
            <person name="Soltis D."/>
            <person name="Chen Z.-H."/>
        </authorList>
    </citation>
    <scope>NUCLEOTIDE SEQUENCE</scope>
    <source>
        <strain evidence="5">Whitten #5841</strain>
        <tissue evidence="5">Leaf</tissue>
    </source>
</reference>
<dbReference type="InterPro" id="IPR000010">
    <property type="entry name" value="Cystatin_dom"/>
</dbReference>
<dbReference type="SMART" id="SM00043">
    <property type="entry name" value="CY"/>
    <property type="match status" value="1"/>
</dbReference>
<dbReference type="SUPFAM" id="SSF54403">
    <property type="entry name" value="Cystatin/monellin"/>
    <property type="match status" value="1"/>
</dbReference>